<sequence length="204" mass="22292">MAPRLPKEVGVAIELAIKIAHSKGKRPDVENIALIFDTTYQSVSQIRRRINTIAITGIDPRKKPGPKALGGADKDEIERCIRQMTESNPEVELKEISKVIQERFGTAVHTTILSRFIKSRNIPFIGGKGGPKKQGDRGSGKNGSASQPVVVEREHLISEGTSGAEDRTIYNSPYAPTMSQQNADNLLSIYGRPGQDHVAYGPYS</sequence>
<dbReference type="EMBL" id="KZ613467">
    <property type="protein sequence ID" value="PMD26628.1"/>
    <property type="molecule type" value="Genomic_DNA"/>
</dbReference>
<dbReference type="Proteomes" id="UP000235672">
    <property type="component" value="Unassembled WGS sequence"/>
</dbReference>
<keyword evidence="3" id="KW-1185">Reference proteome</keyword>
<proteinExistence type="predicted"/>
<protein>
    <submittedName>
        <fullName evidence="2">Uncharacterized protein</fullName>
    </submittedName>
</protein>
<evidence type="ECO:0000313" key="3">
    <source>
        <dbReference type="Proteomes" id="UP000235672"/>
    </source>
</evidence>
<dbReference type="AlphaFoldDB" id="A0A2J6QK44"/>
<name>A0A2J6QK44_9HELO</name>
<evidence type="ECO:0000256" key="1">
    <source>
        <dbReference type="SAM" id="MobiDB-lite"/>
    </source>
</evidence>
<dbReference type="OrthoDB" id="3524915at2759"/>
<reference evidence="2 3" key="1">
    <citation type="submission" date="2016-05" db="EMBL/GenBank/DDBJ databases">
        <title>A degradative enzymes factory behind the ericoid mycorrhizal symbiosis.</title>
        <authorList>
            <consortium name="DOE Joint Genome Institute"/>
            <person name="Martino E."/>
            <person name="Morin E."/>
            <person name="Grelet G."/>
            <person name="Kuo A."/>
            <person name="Kohler A."/>
            <person name="Daghino S."/>
            <person name="Barry K."/>
            <person name="Choi C."/>
            <person name="Cichocki N."/>
            <person name="Clum A."/>
            <person name="Copeland A."/>
            <person name="Hainaut M."/>
            <person name="Haridas S."/>
            <person name="Labutti K."/>
            <person name="Lindquist E."/>
            <person name="Lipzen A."/>
            <person name="Khouja H.-R."/>
            <person name="Murat C."/>
            <person name="Ohm R."/>
            <person name="Olson A."/>
            <person name="Spatafora J."/>
            <person name="Veneault-Fourrey C."/>
            <person name="Henrissat B."/>
            <person name="Grigoriev I."/>
            <person name="Martin F."/>
            <person name="Perotto S."/>
        </authorList>
    </citation>
    <scope>NUCLEOTIDE SEQUENCE [LARGE SCALE GENOMIC DNA]</scope>
    <source>
        <strain evidence="2 3">UAMH 7357</strain>
    </source>
</reference>
<accession>A0A2J6QK44</accession>
<organism evidence="2 3">
    <name type="scientific">Hyaloscypha hepaticicola</name>
    <dbReference type="NCBI Taxonomy" id="2082293"/>
    <lineage>
        <taxon>Eukaryota</taxon>
        <taxon>Fungi</taxon>
        <taxon>Dikarya</taxon>
        <taxon>Ascomycota</taxon>
        <taxon>Pezizomycotina</taxon>
        <taxon>Leotiomycetes</taxon>
        <taxon>Helotiales</taxon>
        <taxon>Hyaloscyphaceae</taxon>
        <taxon>Hyaloscypha</taxon>
    </lineage>
</organism>
<feature type="region of interest" description="Disordered" evidence="1">
    <location>
        <begin position="124"/>
        <end position="177"/>
    </location>
</feature>
<evidence type="ECO:0000313" key="2">
    <source>
        <dbReference type="EMBL" id="PMD26628.1"/>
    </source>
</evidence>
<gene>
    <name evidence="2" type="ORF">NA56DRAFT_292906</name>
</gene>